<dbReference type="EMBL" id="JAACJP010000091">
    <property type="protein sequence ID" value="KAF5366110.1"/>
    <property type="molecule type" value="Genomic_DNA"/>
</dbReference>
<evidence type="ECO:0000313" key="1">
    <source>
        <dbReference type="EMBL" id="KAF5366110.1"/>
    </source>
</evidence>
<keyword evidence="2" id="KW-1185">Reference proteome</keyword>
<accession>A0A8H5LQD0</accession>
<gene>
    <name evidence="1" type="ORF">D9615_010704</name>
</gene>
<name>A0A8H5LQD0_9AGAR</name>
<proteinExistence type="predicted"/>
<comment type="caution">
    <text evidence="1">The sequence shown here is derived from an EMBL/GenBank/DDBJ whole genome shotgun (WGS) entry which is preliminary data.</text>
</comment>
<dbReference type="Proteomes" id="UP000565441">
    <property type="component" value="Unassembled WGS sequence"/>
</dbReference>
<organism evidence="1 2">
    <name type="scientific">Tricholomella constricta</name>
    <dbReference type="NCBI Taxonomy" id="117010"/>
    <lineage>
        <taxon>Eukaryota</taxon>
        <taxon>Fungi</taxon>
        <taxon>Dikarya</taxon>
        <taxon>Basidiomycota</taxon>
        <taxon>Agaricomycotina</taxon>
        <taxon>Agaricomycetes</taxon>
        <taxon>Agaricomycetidae</taxon>
        <taxon>Agaricales</taxon>
        <taxon>Tricholomatineae</taxon>
        <taxon>Lyophyllaceae</taxon>
        <taxon>Tricholomella</taxon>
    </lineage>
</organism>
<dbReference type="AlphaFoldDB" id="A0A8H5LQD0"/>
<sequence length="107" mass="11442">MCTQNFAGASVSNGADKDRWMDMIGIETLGLGVAVVGWTDEVKAWARIWGAGGGRVDGSRGGSDWIFEGKGREENARRVGRSEAAGSKMEDANLYTVGARAQSGRRF</sequence>
<evidence type="ECO:0000313" key="2">
    <source>
        <dbReference type="Proteomes" id="UP000565441"/>
    </source>
</evidence>
<protein>
    <submittedName>
        <fullName evidence="1">Uncharacterized protein</fullName>
    </submittedName>
</protein>
<reference evidence="1 2" key="1">
    <citation type="journal article" date="2020" name="ISME J.">
        <title>Uncovering the hidden diversity of litter-decomposition mechanisms in mushroom-forming fungi.</title>
        <authorList>
            <person name="Floudas D."/>
            <person name="Bentzer J."/>
            <person name="Ahren D."/>
            <person name="Johansson T."/>
            <person name="Persson P."/>
            <person name="Tunlid A."/>
        </authorList>
    </citation>
    <scope>NUCLEOTIDE SEQUENCE [LARGE SCALE GENOMIC DNA]</scope>
    <source>
        <strain evidence="1 2">CBS 661.87</strain>
    </source>
</reference>